<evidence type="ECO:0000313" key="4">
    <source>
        <dbReference type="EMBL" id="KAJ8959745.1"/>
    </source>
</evidence>
<evidence type="ECO:0000259" key="3">
    <source>
        <dbReference type="Pfam" id="PF00685"/>
    </source>
</evidence>
<dbReference type="InterPro" id="IPR027417">
    <property type="entry name" value="P-loop_NTPase"/>
</dbReference>
<comment type="caution">
    <text evidence="4">The sequence shown here is derived from an EMBL/GenBank/DDBJ whole genome shotgun (WGS) entry which is preliminary data.</text>
</comment>
<dbReference type="Proteomes" id="UP001162156">
    <property type="component" value="Unassembled WGS sequence"/>
</dbReference>
<dbReference type="InterPro" id="IPR000863">
    <property type="entry name" value="Sulfotransferase_dom"/>
</dbReference>
<accession>A0AAV8Z774</accession>
<dbReference type="AlphaFoldDB" id="A0AAV8Z774"/>
<evidence type="ECO:0000256" key="2">
    <source>
        <dbReference type="ARBA" id="ARBA00022679"/>
    </source>
</evidence>
<evidence type="ECO:0000256" key="1">
    <source>
        <dbReference type="ARBA" id="ARBA00005771"/>
    </source>
</evidence>
<name>A0AAV8Z774_9CUCU</name>
<keyword evidence="5" id="KW-1185">Reference proteome</keyword>
<dbReference type="EMBL" id="JANEYF010001674">
    <property type="protein sequence ID" value="KAJ8959745.1"/>
    <property type="molecule type" value="Genomic_DNA"/>
</dbReference>
<dbReference type="Pfam" id="PF00685">
    <property type="entry name" value="Sulfotransfer_1"/>
    <property type="match status" value="2"/>
</dbReference>
<comment type="similarity">
    <text evidence="1">Belongs to the sulfotransferase 1 family.</text>
</comment>
<dbReference type="PANTHER" id="PTHR11783">
    <property type="entry name" value="SULFOTRANSFERASE SULT"/>
    <property type="match status" value="1"/>
</dbReference>
<dbReference type="GO" id="GO:0008146">
    <property type="term" value="F:sulfotransferase activity"/>
    <property type="evidence" value="ECO:0007669"/>
    <property type="project" value="InterPro"/>
</dbReference>
<reference evidence="4" key="1">
    <citation type="journal article" date="2023" name="Insect Mol. Biol.">
        <title>Genome sequencing provides insights into the evolution of gene families encoding plant cell wall-degrading enzymes in longhorned beetles.</title>
        <authorList>
            <person name="Shin N.R."/>
            <person name="Okamura Y."/>
            <person name="Kirsch R."/>
            <person name="Pauchet Y."/>
        </authorList>
    </citation>
    <scope>NUCLEOTIDE SEQUENCE</scope>
    <source>
        <strain evidence="4">RBIC_L_NR</strain>
    </source>
</reference>
<feature type="domain" description="Sulfotransferase" evidence="3">
    <location>
        <begin position="35"/>
        <end position="79"/>
    </location>
</feature>
<dbReference type="Gene3D" id="3.40.50.300">
    <property type="entry name" value="P-loop containing nucleotide triphosphate hydrolases"/>
    <property type="match status" value="2"/>
</dbReference>
<dbReference type="SUPFAM" id="SSF52540">
    <property type="entry name" value="P-loop containing nucleoside triphosphate hydrolases"/>
    <property type="match status" value="1"/>
</dbReference>
<evidence type="ECO:0000313" key="5">
    <source>
        <dbReference type="Proteomes" id="UP001162156"/>
    </source>
</evidence>
<feature type="domain" description="Sulfotransferase" evidence="3">
    <location>
        <begin position="99"/>
        <end position="188"/>
    </location>
</feature>
<proteinExistence type="inferred from homology"/>
<organism evidence="4 5">
    <name type="scientific">Rhamnusium bicolor</name>
    <dbReference type="NCBI Taxonomy" id="1586634"/>
    <lineage>
        <taxon>Eukaryota</taxon>
        <taxon>Metazoa</taxon>
        <taxon>Ecdysozoa</taxon>
        <taxon>Arthropoda</taxon>
        <taxon>Hexapoda</taxon>
        <taxon>Insecta</taxon>
        <taxon>Pterygota</taxon>
        <taxon>Neoptera</taxon>
        <taxon>Endopterygota</taxon>
        <taxon>Coleoptera</taxon>
        <taxon>Polyphaga</taxon>
        <taxon>Cucujiformia</taxon>
        <taxon>Chrysomeloidea</taxon>
        <taxon>Cerambycidae</taxon>
        <taxon>Lepturinae</taxon>
        <taxon>Rhagiini</taxon>
        <taxon>Rhamnusium</taxon>
    </lineage>
</organism>
<gene>
    <name evidence="4" type="ORF">NQ314_006173</name>
</gene>
<protein>
    <recommendedName>
        <fullName evidence="3">Sulfotransferase domain-containing protein</fullName>
    </recommendedName>
</protein>
<sequence>MGDKKSVQVGPKKYFLPEMYKKCYSQIYNFEARLDDLLLIGFPRSGTTLHSEMAWQIENGLDFETSEKVILTHRFPILDPKNPKLYHLNRSGNVSGIIGEMRQTIIKVANFLERALTEDQIEKLVDYLSIEKFKKNKSVNCEHLNDLGIASNEVTFIRSGKSGGWRKYFVGDLEREADEWIKENLKDTDLIFPED</sequence>
<keyword evidence="2" id="KW-0808">Transferase</keyword>